<keyword evidence="11" id="KW-0460">Magnesium</keyword>
<dbReference type="EMBL" id="PUIA01000042">
    <property type="protein sequence ID" value="PQO29157.1"/>
    <property type="molecule type" value="Genomic_DNA"/>
</dbReference>
<dbReference type="GO" id="GO:0000287">
    <property type="term" value="F:magnesium ion binding"/>
    <property type="evidence" value="ECO:0007669"/>
    <property type="project" value="UniProtKB-UniRule"/>
</dbReference>
<comment type="pathway">
    <text evidence="1 11">Metabolic intermediate biosynthesis; chorismate biosynthesis; chorismate from D-erythrose 4-phosphate and phosphoenolpyruvate: step 5/7.</text>
</comment>
<gene>
    <name evidence="11" type="primary">aroK</name>
    <name evidence="12" type="ORF">C5Y96_15495</name>
</gene>
<evidence type="ECO:0000256" key="1">
    <source>
        <dbReference type="ARBA" id="ARBA00004842"/>
    </source>
</evidence>
<keyword evidence="5 11" id="KW-0808">Transferase</keyword>
<dbReference type="Proteomes" id="UP000240009">
    <property type="component" value="Unassembled WGS sequence"/>
</dbReference>
<dbReference type="UniPathway" id="UPA00053">
    <property type="reaction ID" value="UER00088"/>
</dbReference>
<keyword evidence="9 11" id="KW-0057">Aromatic amino acid biosynthesis</keyword>
<dbReference type="GO" id="GO:0005829">
    <property type="term" value="C:cytosol"/>
    <property type="evidence" value="ECO:0007669"/>
    <property type="project" value="TreeGrafter"/>
</dbReference>
<evidence type="ECO:0000256" key="9">
    <source>
        <dbReference type="ARBA" id="ARBA00023141"/>
    </source>
</evidence>
<organism evidence="12 13">
    <name type="scientific">Blastopirellula marina</name>
    <dbReference type="NCBI Taxonomy" id="124"/>
    <lineage>
        <taxon>Bacteria</taxon>
        <taxon>Pseudomonadati</taxon>
        <taxon>Planctomycetota</taxon>
        <taxon>Planctomycetia</taxon>
        <taxon>Pirellulales</taxon>
        <taxon>Pirellulaceae</taxon>
        <taxon>Blastopirellula</taxon>
    </lineage>
</organism>
<evidence type="ECO:0000313" key="12">
    <source>
        <dbReference type="EMBL" id="PQO29157.1"/>
    </source>
</evidence>
<evidence type="ECO:0000313" key="13">
    <source>
        <dbReference type="Proteomes" id="UP000240009"/>
    </source>
</evidence>
<feature type="binding site" evidence="11">
    <location>
        <position position="14"/>
    </location>
    <ligand>
        <name>Mg(2+)</name>
        <dbReference type="ChEBI" id="CHEBI:18420"/>
    </ligand>
</feature>
<feature type="binding site" evidence="11">
    <location>
        <position position="120"/>
    </location>
    <ligand>
        <name>ATP</name>
        <dbReference type="ChEBI" id="CHEBI:30616"/>
    </ligand>
</feature>
<proteinExistence type="inferred from homology"/>
<dbReference type="InterPro" id="IPR031322">
    <property type="entry name" value="Shikimate/glucono_kinase"/>
</dbReference>
<dbReference type="CDD" id="cd00464">
    <property type="entry name" value="SK"/>
    <property type="match status" value="1"/>
</dbReference>
<dbReference type="SUPFAM" id="SSF52540">
    <property type="entry name" value="P-loop containing nucleoside triphosphate hydrolases"/>
    <property type="match status" value="1"/>
</dbReference>
<comment type="similarity">
    <text evidence="2 11">Belongs to the shikimate kinase family.</text>
</comment>
<evidence type="ECO:0000256" key="11">
    <source>
        <dbReference type="HAMAP-Rule" id="MF_00109"/>
    </source>
</evidence>
<feature type="binding site" evidence="11">
    <location>
        <position position="32"/>
    </location>
    <ligand>
        <name>substrate</name>
    </ligand>
</feature>
<dbReference type="GO" id="GO:0004765">
    <property type="term" value="F:shikimate kinase activity"/>
    <property type="evidence" value="ECO:0007669"/>
    <property type="project" value="UniProtKB-UniRule"/>
</dbReference>
<comment type="cofactor">
    <cofactor evidence="11">
        <name>Mg(2+)</name>
        <dbReference type="ChEBI" id="CHEBI:18420"/>
    </cofactor>
    <text evidence="11">Binds 1 Mg(2+) ion per subunit.</text>
</comment>
<comment type="subunit">
    <text evidence="11">Monomer.</text>
</comment>
<keyword evidence="11" id="KW-0479">Metal-binding</keyword>
<comment type="caution">
    <text evidence="11">Lacks conserved residue(s) required for the propagation of feature annotation.</text>
</comment>
<keyword evidence="4 11" id="KW-0028">Amino-acid biosynthesis</keyword>
<dbReference type="OrthoDB" id="9800332at2"/>
<dbReference type="InterPro" id="IPR027417">
    <property type="entry name" value="P-loop_NTPase"/>
</dbReference>
<feature type="binding site" evidence="11">
    <location>
        <position position="78"/>
    </location>
    <ligand>
        <name>substrate</name>
    </ligand>
</feature>
<dbReference type="Gene3D" id="3.40.50.300">
    <property type="entry name" value="P-loop containing nucleotide triphosphate hydrolases"/>
    <property type="match status" value="1"/>
</dbReference>
<dbReference type="PROSITE" id="PS01128">
    <property type="entry name" value="SHIKIMATE_KINASE"/>
    <property type="match status" value="1"/>
</dbReference>
<keyword evidence="7 11" id="KW-0418">Kinase</keyword>
<comment type="catalytic activity">
    <reaction evidence="10 11">
        <text>shikimate + ATP = 3-phosphoshikimate + ADP + H(+)</text>
        <dbReference type="Rhea" id="RHEA:13121"/>
        <dbReference type="ChEBI" id="CHEBI:15378"/>
        <dbReference type="ChEBI" id="CHEBI:30616"/>
        <dbReference type="ChEBI" id="CHEBI:36208"/>
        <dbReference type="ChEBI" id="CHEBI:145989"/>
        <dbReference type="ChEBI" id="CHEBI:456216"/>
        <dbReference type="EC" id="2.7.1.71"/>
    </reaction>
</comment>
<sequence>MNLALIGYRGTGKSHVARLLAHQLKWPLVDADIYVEKQAGKSIAEIFAAAGESGFRDLETQALIELTEQSGQILSLGGGVILREENRQRIADTCYTVWLTASPKEIARRLSGDASTQARRPSLTGKSTLEEIEEVLTKRIPLYRQCADLTIDTQRKSPKEVSRAILDQLPLPLAKKEQ</sequence>
<dbReference type="Pfam" id="PF01202">
    <property type="entry name" value="SKI"/>
    <property type="match status" value="1"/>
</dbReference>
<accession>A0A2S8FAI4</accession>
<dbReference type="AlphaFoldDB" id="A0A2S8FAI4"/>
<keyword evidence="6 11" id="KW-0547">Nucleotide-binding</keyword>
<dbReference type="GO" id="GO:0009423">
    <property type="term" value="P:chorismate biosynthetic process"/>
    <property type="evidence" value="ECO:0007669"/>
    <property type="project" value="UniProtKB-UniRule"/>
</dbReference>
<comment type="caution">
    <text evidence="12">The sequence shown here is derived from an EMBL/GenBank/DDBJ whole genome shotgun (WGS) entry which is preliminary data.</text>
</comment>
<dbReference type="InterPro" id="IPR023000">
    <property type="entry name" value="Shikimate_kinase_CS"/>
</dbReference>
<dbReference type="InterPro" id="IPR000623">
    <property type="entry name" value="Shikimate_kinase/TSH1"/>
</dbReference>
<dbReference type="PANTHER" id="PTHR21087:SF16">
    <property type="entry name" value="SHIKIMATE KINASE 1, CHLOROPLASTIC"/>
    <property type="match status" value="1"/>
</dbReference>
<evidence type="ECO:0000256" key="3">
    <source>
        <dbReference type="ARBA" id="ARBA00012154"/>
    </source>
</evidence>
<dbReference type="EC" id="2.7.1.71" evidence="3 11"/>
<dbReference type="PANTHER" id="PTHR21087">
    <property type="entry name" value="SHIKIMATE KINASE"/>
    <property type="match status" value="1"/>
</dbReference>
<evidence type="ECO:0000256" key="2">
    <source>
        <dbReference type="ARBA" id="ARBA00006997"/>
    </source>
</evidence>
<feature type="binding site" evidence="11">
    <location>
        <begin position="10"/>
        <end position="15"/>
    </location>
    <ligand>
        <name>ATP</name>
        <dbReference type="ChEBI" id="CHEBI:30616"/>
    </ligand>
</feature>
<keyword evidence="8 11" id="KW-0067">ATP-binding</keyword>
<evidence type="ECO:0000256" key="5">
    <source>
        <dbReference type="ARBA" id="ARBA00022679"/>
    </source>
</evidence>
<dbReference type="PRINTS" id="PR01100">
    <property type="entry name" value="SHIKIMTKNASE"/>
</dbReference>
<reference evidence="12 13" key="1">
    <citation type="submission" date="2018-02" db="EMBL/GenBank/DDBJ databases">
        <title>Comparative genomes isolates from brazilian mangrove.</title>
        <authorList>
            <person name="Araujo J.E."/>
            <person name="Taketani R.G."/>
            <person name="Silva M.C.P."/>
            <person name="Loureco M.V."/>
            <person name="Andreote F.D."/>
        </authorList>
    </citation>
    <scope>NUCLEOTIDE SEQUENCE [LARGE SCALE GENOMIC DNA]</scope>
    <source>
        <strain evidence="12 13">HEX-2 MGV</strain>
    </source>
</reference>
<dbReference type="HAMAP" id="MF_00109">
    <property type="entry name" value="Shikimate_kinase"/>
    <property type="match status" value="1"/>
</dbReference>
<evidence type="ECO:0000256" key="8">
    <source>
        <dbReference type="ARBA" id="ARBA00022840"/>
    </source>
</evidence>
<dbReference type="GO" id="GO:0005524">
    <property type="term" value="F:ATP binding"/>
    <property type="evidence" value="ECO:0007669"/>
    <property type="project" value="UniProtKB-UniRule"/>
</dbReference>
<dbReference type="RefSeq" id="WP_105355086.1">
    <property type="nucleotide sequence ID" value="NZ_PUIA01000042.1"/>
</dbReference>
<comment type="subcellular location">
    <subcellularLocation>
        <location evidence="11">Cytoplasm</location>
    </subcellularLocation>
</comment>
<feature type="binding site" evidence="11">
    <location>
        <position position="56"/>
    </location>
    <ligand>
        <name>substrate</name>
    </ligand>
</feature>
<dbReference type="GO" id="GO:0008652">
    <property type="term" value="P:amino acid biosynthetic process"/>
    <property type="evidence" value="ECO:0007669"/>
    <property type="project" value="UniProtKB-KW"/>
</dbReference>
<evidence type="ECO:0000256" key="6">
    <source>
        <dbReference type="ARBA" id="ARBA00022741"/>
    </source>
</evidence>
<name>A0A2S8FAI4_9BACT</name>
<feature type="binding site" evidence="11">
    <location>
        <position position="139"/>
    </location>
    <ligand>
        <name>substrate</name>
    </ligand>
</feature>
<dbReference type="GO" id="GO:0009073">
    <property type="term" value="P:aromatic amino acid family biosynthetic process"/>
    <property type="evidence" value="ECO:0007669"/>
    <property type="project" value="UniProtKB-KW"/>
</dbReference>
<evidence type="ECO:0000256" key="7">
    <source>
        <dbReference type="ARBA" id="ARBA00022777"/>
    </source>
</evidence>
<evidence type="ECO:0000256" key="10">
    <source>
        <dbReference type="ARBA" id="ARBA00048567"/>
    </source>
</evidence>
<comment type="function">
    <text evidence="11">Catalyzes the specific phosphorylation of the 3-hydroxyl group of shikimic acid using ATP as a cosubstrate.</text>
</comment>
<keyword evidence="11" id="KW-0963">Cytoplasm</keyword>
<evidence type="ECO:0000256" key="4">
    <source>
        <dbReference type="ARBA" id="ARBA00022605"/>
    </source>
</evidence>
<protein>
    <recommendedName>
        <fullName evidence="3 11">Shikimate kinase</fullName>
        <shortName evidence="11">SK</shortName>
        <ecNumber evidence="3 11">2.7.1.71</ecNumber>
    </recommendedName>
</protein>